<dbReference type="InterPro" id="IPR001128">
    <property type="entry name" value="Cyt_P450"/>
</dbReference>
<dbReference type="GO" id="GO:0005829">
    <property type="term" value="C:cytosol"/>
    <property type="evidence" value="ECO:0007669"/>
    <property type="project" value="TreeGrafter"/>
</dbReference>
<dbReference type="EC" id="1.14.14.1" evidence="16"/>
<keyword evidence="6 16" id="KW-0288">FMN</keyword>
<keyword evidence="7 16" id="KW-0479">Metal-binding</keyword>
<evidence type="ECO:0000256" key="3">
    <source>
        <dbReference type="ARBA" id="ARBA00022448"/>
    </source>
</evidence>
<evidence type="ECO:0000259" key="20">
    <source>
        <dbReference type="PROSITE" id="PS51384"/>
    </source>
</evidence>
<feature type="region of interest" description="Disordered" evidence="18">
    <location>
        <begin position="457"/>
        <end position="488"/>
    </location>
</feature>
<dbReference type="InterPro" id="IPR023206">
    <property type="entry name" value="Bifunctional_P450_P450_red"/>
</dbReference>
<dbReference type="Gene3D" id="3.40.50.80">
    <property type="entry name" value="Nucleotide-binding domain of ferredoxin-NADP reductase (FNR) module"/>
    <property type="match status" value="1"/>
</dbReference>
<keyword evidence="12 16" id="KW-0408">Iron</keyword>
<dbReference type="EC" id="1.6.2.4" evidence="16"/>
<dbReference type="Proteomes" id="UP000319257">
    <property type="component" value="Unassembled WGS sequence"/>
</dbReference>
<dbReference type="PROSITE" id="PS00086">
    <property type="entry name" value="CYTOCHROME_P450"/>
    <property type="match status" value="1"/>
</dbReference>
<dbReference type="FunFam" id="3.40.50.80:FF:000031">
    <property type="entry name" value="Bifunctional cytochrome P450/NADPH--P450 reductase"/>
    <property type="match status" value="1"/>
</dbReference>
<name>A0A507AVV3_9PEZI</name>
<dbReference type="InterPro" id="IPR036396">
    <property type="entry name" value="Cyt_P450_sf"/>
</dbReference>
<dbReference type="Pfam" id="PF00667">
    <property type="entry name" value="FAD_binding_1"/>
    <property type="match status" value="1"/>
</dbReference>
<comment type="catalytic activity">
    <reaction evidence="15 16">
        <text>2 oxidized [cytochrome P450] + NADPH = 2 reduced [cytochrome P450] + NADP(+) + H(+)</text>
        <dbReference type="Rhea" id="RHEA:24040"/>
        <dbReference type="Rhea" id="RHEA-COMP:14627"/>
        <dbReference type="Rhea" id="RHEA-COMP:14628"/>
        <dbReference type="ChEBI" id="CHEBI:15378"/>
        <dbReference type="ChEBI" id="CHEBI:55376"/>
        <dbReference type="ChEBI" id="CHEBI:57783"/>
        <dbReference type="ChEBI" id="CHEBI:58349"/>
        <dbReference type="ChEBI" id="CHEBI:60344"/>
        <dbReference type="EC" id="1.6.2.4"/>
    </reaction>
</comment>
<comment type="cofactor">
    <cofactor evidence="16">
        <name>FAD</name>
        <dbReference type="ChEBI" id="CHEBI:57692"/>
    </cofactor>
    <cofactor evidence="16">
        <name>FMN</name>
        <dbReference type="ChEBI" id="CHEBI:58210"/>
    </cofactor>
</comment>
<dbReference type="GO" id="GO:0050660">
    <property type="term" value="F:flavin adenine dinucleotide binding"/>
    <property type="evidence" value="ECO:0007669"/>
    <property type="project" value="TreeGrafter"/>
</dbReference>
<evidence type="ECO:0000256" key="15">
    <source>
        <dbReference type="ARBA" id="ARBA00049342"/>
    </source>
</evidence>
<evidence type="ECO:0000256" key="10">
    <source>
        <dbReference type="ARBA" id="ARBA00022982"/>
    </source>
</evidence>
<dbReference type="GeneID" id="41967933"/>
<evidence type="ECO:0000256" key="9">
    <source>
        <dbReference type="ARBA" id="ARBA00022857"/>
    </source>
</evidence>
<dbReference type="SUPFAM" id="SSF52343">
    <property type="entry name" value="Ferredoxin reductase-like, C-terminal NADP-linked domain"/>
    <property type="match status" value="1"/>
</dbReference>
<keyword evidence="11 16" id="KW-0560">Oxidoreductase</keyword>
<dbReference type="EMBL" id="SKBQ01000002">
    <property type="protein sequence ID" value="TPX14092.1"/>
    <property type="molecule type" value="Genomic_DNA"/>
</dbReference>
<dbReference type="AlphaFoldDB" id="A0A507AVV3"/>
<gene>
    <name evidence="21" type="ORF">E0L32_000486</name>
</gene>
<evidence type="ECO:0000256" key="13">
    <source>
        <dbReference type="ARBA" id="ARBA00023033"/>
    </source>
</evidence>
<dbReference type="InterPro" id="IPR001433">
    <property type="entry name" value="OxRdtase_FAD/NAD-bd"/>
</dbReference>
<evidence type="ECO:0000256" key="18">
    <source>
        <dbReference type="SAM" id="MobiDB-lite"/>
    </source>
</evidence>
<dbReference type="OrthoDB" id="1470350at2759"/>
<dbReference type="CDD" id="cd06206">
    <property type="entry name" value="bifunctional_CYPOR"/>
    <property type="match status" value="1"/>
</dbReference>
<feature type="domain" description="Flavodoxin-like" evidence="19">
    <location>
        <begin position="492"/>
        <end position="633"/>
    </location>
</feature>
<dbReference type="PROSITE" id="PS51384">
    <property type="entry name" value="FAD_FR"/>
    <property type="match status" value="1"/>
</dbReference>
<feature type="compositionally biased region" description="Polar residues" evidence="18">
    <location>
        <begin position="457"/>
        <end position="478"/>
    </location>
</feature>
<dbReference type="InterPro" id="IPR029039">
    <property type="entry name" value="Flavoprotein-like_sf"/>
</dbReference>
<dbReference type="GO" id="GO:0070330">
    <property type="term" value="F:aromatase activity"/>
    <property type="evidence" value="ECO:0007669"/>
    <property type="project" value="UniProtKB-UniRule"/>
</dbReference>
<evidence type="ECO:0000256" key="4">
    <source>
        <dbReference type="ARBA" id="ARBA00022617"/>
    </source>
</evidence>
<keyword evidence="22" id="KW-1185">Reference proteome</keyword>
<dbReference type="InterPro" id="IPR017972">
    <property type="entry name" value="Cyt_P450_CS"/>
</dbReference>
<comment type="cofactor">
    <cofactor evidence="1 16 17">
        <name>heme</name>
        <dbReference type="ChEBI" id="CHEBI:30413"/>
    </cofactor>
</comment>
<dbReference type="STRING" id="1093900.A0A507AVV3"/>
<evidence type="ECO:0000256" key="16">
    <source>
        <dbReference type="PIRNR" id="PIRNR000209"/>
    </source>
</evidence>
<dbReference type="Gene3D" id="1.10.630.10">
    <property type="entry name" value="Cytochrome P450"/>
    <property type="match status" value="1"/>
</dbReference>
<feature type="binding site" description="axial binding residue" evidence="17">
    <location>
        <position position="397"/>
    </location>
    <ligand>
        <name>heme</name>
        <dbReference type="ChEBI" id="CHEBI:30413"/>
    </ligand>
    <ligandPart>
        <name>Fe</name>
        <dbReference type="ChEBI" id="CHEBI:18248"/>
    </ligandPart>
</feature>
<dbReference type="InterPro" id="IPR003097">
    <property type="entry name" value="CysJ-like_FAD-binding"/>
</dbReference>
<evidence type="ECO:0000259" key="19">
    <source>
        <dbReference type="PROSITE" id="PS50902"/>
    </source>
</evidence>
<evidence type="ECO:0000256" key="1">
    <source>
        <dbReference type="ARBA" id="ARBA00001971"/>
    </source>
</evidence>
<keyword evidence="5 16" id="KW-0285">Flavoprotein</keyword>
<dbReference type="InterPro" id="IPR002401">
    <property type="entry name" value="Cyt_P450_E_grp-I"/>
</dbReference>
<dbReference type="Gene3D" id="3.40.50.360">
    <property type="match status" value="1"/>
</dbReference>
<organism evidence="21 22">
    <name type="scientific">Thyridium curvatum</name>
    <dbReference type="NCBI Taxonomy" id="1093900"/>
    <lineage>
        <taxon>Eukaryota</taxon>
        <taxon>Fungi</taxon>
        <taxon>Dikarya</taxon>
        <taxon>Ascomycota</taxon>
        <taxon>Pezizomycotina</taxon>
        <taxon>Sordariomycetes</taxon>
        <taxon>Sordariomycetidae</taxon>
        <taxon>Thyridiales</taxon>
        <taxon>Thyridiaceae</taxon>
        <taxon>Thyridium</taxon>
    </lineage>
</organism>
<dbReference type="FunFam" id="2.40.30.10:FF:000198">
    <property type="entry name" value="Bifunctional cytochrome P450/NADPH--P450 reductase"/>
    <property type="match status" value="1"/>
</dbReference>
<evidence type="ECO:0000256" key="12">
    <source>
        <dbReference type="ARBA" id="ARBA00023004"/>
    </source>
</evidence>
<evidence type="ECO:0000256" key="5">
    <source>
        <dbReference type="ARBA" id="ARBA00022630"/>
    </source>
</evidence>
<evidence type="ECO:0000256" key="17">
    <source>
        <dbReference type="PIRSR" id="PIRSR000209-1"/>
    </source>
</evidence>
<evidence type="ECO:0000313" key="22">
    <source>
        <dbReference type="Proteomes" id="UP000319257"/>
    </source>
</evidence>
<dbReference type="PANTHER" id="PTHR19384">
    <property type="entry name" value="NITRIC OXIDE SYNTHASE-RELATED"/>
    <property type="match status" value="1"/>
</dbReference>
<dbReference type="Pfam" id="PF00067">
    <property type="entry name" value="p450"/>
    <property type="match status" value="1"/>
</dbReference>
<keyword evidence="3 16" id="KW-0813">Transport</keyword>
<dbReference type="Pfam" id="PF00175">
    <property type="entry name" value="NAD_binding_1"/>
    <property type="match status" value="1"/>
</dbReference>
<dbReference type="PANTHER" id="PTHR19384:SF127">
    <property type="entry name" value="BIFUNCTIONAL CYTOCHROME P450_NADPH--P450 REDUCTASE"/>
    <property type="match status" value="1"/>
</dbReference>
<dbReference type="Pfam" id="PF00258">
    <property type="entry name" value="Flavodoxin_1"/>
    <property type="match status" value="1"/>
</dbReference>
<comment type="similarity">
    <text evidence="2 16">In the N-terminal section; belongs to the cytochrome P450 family.</text>
</comment>
<keyword evidence="8 16" id="KW-0274">FAD</keyword>
<evidence type="ECO:0000256" key="14">
    <source>
        <dbReference type="ARBA" id="ARBA00047827"/>
    </source>
</evidence>
<evidence type="ECO:0000256" key="2">
    <source>
        <dbReference type="ARBA" id="ARBA00010018"/>
    </source>
</evidence>
<dbReference type="InterPro" id="IPR017927">
    <property type="entry name" value="FAD-bd_FR_type"/>
</dbReference>
<dbReference type="InterPro" id="IPR023173">
    <property type="entry name" value="NADPH_Cyt_P450_Rdtase_alpha"/>
</dbReference>
<accession>A0A507AVV3</accession>
<dbReference type="FunFam" id="1.10.630.10:FF:000040">
    <property type="entry name" value="Bifunctional cytochrome P450/NADPH--P450 reductase"/>
    <property type="match status" value="1"/>
</dbReference>
<evidence type="ECO:0000256" key="11">
    <source>
        <dbReference type="ARBA" id="ARBA00023002"/>
    </source>
</evidence>
<dbReference type="PROSITE" id="PS50902">
    <property type="entry name" value="FLAVODOXIN_LIKE"/>
    <property type="match status" value="1"/>
</dbReference>
<evidence type="ECO:0000256" key="8">
    <source>
        <dbReference type="ARBA" id="ARBA00022827"/>
    </source>
</evidence>
<dbReference type="GO" id="GO:0005506">
    <property type="term" value="F:iron ion binding"/>
    <property type="evidence" value="ECO:0007669"/>
    <property type="project" value="UniProtKB-UniRule"/>
</dbReference>
<keyword evidence="10 16" id="KW-0249">Electron transport</keyword>
<dbReference type="PIRSF" id="PIRSF000209">
    <property type="entry name" value="Bifunctional_P450_P450R"/>
    <property type="match status" value="1"/>
</dbReference>
<dbReference type="GO" id="GO:0010181">
    <property type="term" value="F:FMN binding"/>
    <property type="evidence" value="ECO:0007669"/>
    <property type="project" value="UniProtKB-UniRule"/>
</dbReference>
<dbReference type="InterPro" id="IPR039261">
    <property type="entry name" value="FNR_nucleotide-bd"/>
</dbReference>
<dbReference type="GO" id="GO:0003958">
    <property type="term" value="F:NADPH-hemoprotein reductase activity"/>
    <property type="evidence" value="ECO:0007669"/>
    <property type="project" value="UniProtKB-UniRule"/>
</dbReference>
<dbReference type="SUPFAM" id="SSF52218">
    <property type="entry name" value="Flavoproteins"/>
    <property type="match status" value="1"/>
</dbReference>
<feature type="domain" description="FAD-binding FR-type" evidence="20">
    <location>
        <begin position="669"/>
        <end position="898"/>
    </location>
</feature>
<proteinExistence type="inferred from homology"/>
<comment type="caution">
    <text evidence="21">The sequence shown here is derived from an EMBL/GenBank/DDBJ whole genome shotgun (WGS) entry which is preliminary data.</text>
</comment>
<dbReference type="FunFam" id="3.40.50.360:FF:000032">
    <property type="entry name" value="Bifunctional cytochrome P450/NADPH--P450 reductase"/>
    <property type="match status" value="1"/>
</dbReference>
<dbReference type="InterPro" id="IPR017938">
    <property type="entry name" value="Riboflavin_synthase-like_b-brl"/>
</dbReference>
<dbReference type="Gene3D" id="2.40.30.10">
    <property type="entry name" value="Translation factors"/>
    <property type="match status" value="1"/>
</dbReference>
<dbReference type="InterPro" id="IPR008254">
    <property type="entry name" value="Flavodoxin/NO_synth"/>
</dbReference>
<evidence type="ECO:0000313" key="21">
    <source>
        <dbReference type="EMBL" id="TPX14092.1"/>
    </source>
</evidence>
<dbReference type="RefSeq" id="XP_030995803.1">
    <property type="nucleotide sequence ID" value="XM_031139324.1"/>
</dbReference>
<sequence length="1063" mass="117254">MADGTEPIPEPPGYPLVGNIGDIDPENPVQSFVHLSDKYGPIYRLHFPGGRTAVALASRELINEACDETRFEKNIGGVLGAQNEEPNWALAHRVLMPAFGPMSIKGMFDEMHDIATQLAMKWARHGPATPIMVTDDFTRLTLDTLALCAMGYRFNSYYHDEMHPFIQAMGEFLHESGSRSRRPPFMSVFYRSVDQKYWDDIALLRKTADEVLQARKETPTDRRDLLTAMLEGKDPKTGQTMSDASITDNLITFLIAGHETTSGLLSFAFHHLLKHPDAYLKAQREVDEVVGTGPIRVEHLAKLPYINAVLRETLRVTSTIPVFGVTAKKDEIIGGKYKVFKGENLAMLLAKSHVDPAVFGPDANEFKPERMLDENFERLNKEFPNCWKPFGNGVRACIGRPFAWQEALLVMAMLLQNFNFRAHDTSYQLAIKETLTWKPKDFYMRATLRDGLTATTLEQRLSGSSPATANSSKSNGSQARAPAKPAKGGKPLSVYYGSNSGTCEALAHRLAADASAHGFAAKVVDPLDAANQNLPKDHPVVIITASYEGQPPDNAGIFVKWIEGLSGKELENVTYAVFGCGHHDWNQTYHRIPKLVDSTLEKLGAGRVASIGLTDAAQGDMFTDFETWEDEVLWPALEDKYGISSSADDGAVPGLDVQVSAPRSSTLRQDVKEAFVVATETLTSPGTPPKKHMEIQLPSDLTYTSGDYLAILPLNPKENIQRAMRLFHLPWDAHITISAEGRTSLPTNVSIAAVDVLGAYVELAQPATKRGILALAEATKDESIKKTLQGLAGDEYASEISAKRVSLLDLLDRFKDINLPLGNFLSLVPPMRVRQYSISSSPLWNPGHVTLTYSLLSAPSLSGQGTYIGVASNYLASLAEGDKLHVAVRPSHAAFHLPADAERTPVICIAAGSGLAPFRGFVQERAAMLGAGRRLAPALLFYGCRDPEADDLYRDEFDRWERMGAVDVRRAYSRRTGAEEGRGCRHVQDRLWEDRAEVMELWDRGAKIFVCGSRGVGEGVKKAALKIRREMVERDGGEAVSDKEIASWFESMRNERYATDVFD</sequence>
<dbReference type="CDD" id="cd11068">
    <property type="entry name" value="CYP120A1"/>
    <property type="match status" value="1"/>
</dbReference>
<dbReference type="GO" id="GO:0020037">
    <property type="term" value="F:heme binding"/>
    <property type="evidence" value="ECO:0007669"/>
    <property type="project" value="UniProtKB-UniRule"/>
</dbReference>
<comment type="catalytic activity">
    <reaction evidence="14 16">
        <text>an organic molecule + reduced [NADPH--hemoprotein reductase] + O2 = an alcohol + oxidized [NADPH--hemoprotein reductase] + H2O + H(+)</text>
        <dbReference type="Rhea" id="RHEA:17149"/>
        <dbReference type="Rhea" id="RHEA-COMP:11964"/>
        <dbReference type="Rhea" id="RHEA-COMP:11965"/>
        <dbReference type="ChEBI" id="CHEBI:15377"/>
        <dbReference type="ChEBI" id="CHEBI:15378"/>
        <dbReference type="ChEBI" id="CHEBI:15379"/>
        <dbReference type="ChEBI" id="CHEBI:30879"/>
        <dbReference type="ChEBI" id="CHEBI:57618"/>
        <dbReference type="ChEBI" id="CHEBI:58210"/>
        <dbReference type="ChEBI" id="CHEBI:142491"/>
        <dbReference type="EC" id="1.14.14.1"/>
    </reaction>
</comment>
<keyword evidence="4 16" id="KW-0349">Heme</keyword>
<evidence type="ECO:0000256" key="6">
    <source>
        <dbReference type="ARBA" id="ARBA00022643"/>
    </source>
</evidence>
<dbReference type="Gene3D" id="1.20.990.10">
    <property type="entry name" value="NADPH-cytochrome p450 Reductase, Chain A, domain 3"/>
    <property type="match status" value="1"/>
</dbReference>
<evidence type="ECO:0000256" key="7">
    <source>
        <dbReference type="ARBA" id="ARBA00022723"/>
    </source>
</evidence>
<reference evidence="21 22" key="1">
    <citation type="submission" date="2019-06" db="EMBL/GenBank/DDBJ databases">
        <title>Draft genome sequence of the filamentous fungus Phialemoniopsis curvata isolated from diesel fuel.</title>
        <authorList>
            <person name="Varaljay V.A."/>
            <person name="Lyon W.J."/>
            <person name="Crouch A.L."/>
            <person name="Drake C.E."/>
            <person name="Hollomon J.M."/>
            <person name="Nadeau L.J."/>
            <person name="Nunn H.S."/>
            <person name="Stevenson B.S."/>
            <person name="Bojanowski C.L."/>
            <person name="Crookes-Goodson W.J."/>
        </authorList>
    </citation>
    <scope>NUCLEOTIDE SEQUENCE [LARGE SCALE GENOMIC DNA]</scope>
    <source>
        <strain evidence="21 22">D216</strain>
    </source>
</reference>
<dbReference type="PRINTS" id="PR00463">
    <property type="entry name" value="EP450I"/>
</dbReference>
<dbReference type="SUPFAM" id="SSF63380">
    <property type="entry name" value="Riboflavin synthase domain-like"/>
    <property type="match status" value="1"/>
</dbReference>
<keyword evidence="9 16" id="KW-0521">NADP</keyword>
<dbReference type="PRINTS" id="PR00385">
    <property type="entry name" value="P450"/>
</dbReference>
<dbReference type="InParanoid" id="A0A507AVV3"/>
<keyword evidence="13 16" id="KW-0503">Monooxygenase</keyword>
<protein>
    <recommendedName>
        <fullName evidence="16">Bifunctional cytochrome P450/NADPH--P450 reductase</fullName>
    </recommendedName>
    <domain>
        <recommendedName>
            <fullName evidence="16">Cytochrome P450</fullName>
            <ecNumber evidence="16">1.14.14.1</ecNumber>
        </recommendedName>
    </domain>
    <domain>
        <recommendedName>
            <fullName evidence="16">NADPH--cytochrome P450 reductase</fullName>
            <ecNumber evidence="16">1.6.2.4</ecNumber>
        </recommendedName>
    </domain>
</protein>
<dbReference type="SUPFAM" id="SSF48264">
    <property type="entry name" value="Cytochrome P450"/>
    <property type="match status" value="1"/>
</dbReference>